<dbReference type="Pfam" id="PF00703">
    <property type="entry name" value="Glyco_hydro_2"/>
    <property type="match status" value="1"/>
</dbReference>
<keyword evidence="7" id="KW-1185">Reference proteome</keyword>
<evidence type="ECO:0000256" key="2">
    <source>
        <dbReference type="SAM" id="SignalP"/>
    </source>
</evidence>
<feature type="domain" description="Glycoside hydrolase family 2 immunoglobulin-like beta-sandwich" evidence="3">
    <location>
        <begin position="180"/>
        <end position="281"/>
    </location>
</feature>
<dbReference type="Pfam" id="PF02836">
    <property type="entry name" value="Glyco_hydro_2_C"/>
    <property type="match status" value="1"/>
</dbReference>
<feature type="domain" description="Glycoside hydrolase family 2 catalytic" evidence="4">
    <location>
        <begin position="285"/>
        <end position="439"/>
    </location>
</feature>
<dbReference type="PANTHER" id="PTHR42732:SF1">
    <property type="entry name" value="BETA-MANNOSIDASE"/>
    <property type="match status" value="1"/>
</dbReference>
<dbReference type="EMBL" id="JBHLZF010000002">
    <property type="protein sequence ID" value="MFB9898136.1"/>
    <property type="molecule type" value="Genomic_DNA"/>
</dbReference>
<dbReference type="SUPFAM" id="SSF51445">
    <property type="entry name" value="(Trans)glycosidases"/>
    <property type="match status" value="1"/>
</dbReference>
<name>A0ABV5ZL84_9BACT</name>
<reference evidence="6 7" key="1">
    <citation type="submission" date="2024-09" db="EMBL/GenBank/DDBJ databases">
        <authorList>
            <person name="Sun Q."/>
            <person name="Mori K."/>
        </authorList>
    </citation>
    <scope>NUCLEOTIDE SEQUENCE [LARGE SCALE GENOMIC DNA]</scope>
    <source>
        <strain evidence="6 7">ATCC 51272</strain>
    </source>
</reference>
<accession>A0ABV5ZL84</accession>
<comment type="caution">
    <text evidence="6">The sequence shown here is derived from an EMBL/GenBank/DDBJ whole genome shotgun (WGS) entry which is preliminary data.</text>
</comment>
<dbReference type="PANTHER" id="PTHR42732">
    <property type="entry name" value="BETA-GALACTOSIDASE"/>
    <property type="match status" value="1"/>
</dbReference>
<dbReference type="InterPro" id="IPR051913">
    <property type="entry name" value="GH2_Domain-Containing"/>
</dbReference>
<dbReference type="InterPro" id="IPR006103">
    <property type="entry name" value="Glyco_hydro_2_cat"/>
</dbReference>
<dbReference type="InterPro" id="IPR006102">
    <property type="entry name" value="Ig-like_GH2"/>
</dbReference>
<evidence type="ECO:0000313" key="6">
    <source>
        <dbReference type="EMBL" id="MFB9898136.1"/>
    </source>
</evidence>
<dbReference type="Gene3D" id="3.20.20.80">
    <property type="entry name" value="Glycosidases"/>
    <property type="match status" value="1"/>
</dbReference>
<dbReference type="Pfam" id="PF02837">
    <property type="entry name" value="Glyco_hydro_2_N"/>
    <property type="match status" value="1"/>
</dbReference>
<keyword evidence="6" id="KW-0378">Hydrolase</keyword>
<dbReference type="InterPro" id="IPR008979">
    <property type="entry name" value="Galactose-bd-like_sf"/>
</dbReference>
<dbReference type="InterPro" id="IPR036156">
    <property type="entry name" value="Beta-gal/glucu_dom_sf"/>
</dbReference>
<dbReference type="RefSeq" id="WP_169732674.1">
    <property type="nucleotide sequence ID" value="NZ_JADU01000021.1"/>
</dbReference>
<dbReference type="Proteomes" id="UP001589688">
    <property type="component" value="Unassembled WGS sequence"/>
</dbReference>
<keyword evidence="2" id="KW-0732">Signal</keyword>
<protein>
    <submittedName>
        <fullName evidence="6">Glycoside hydrolase family 2 protein</fullName>
    </submittedName>
</protein>
<dbReference type="InterPro" id="IPR006104">
    <property type="entry name" value="Glyco_hydro_2_N"/>
</dbReference>
<feature type="signal peptide" evidence="2">
    <location>
        <begin position="1"/>
        <end position="21"/>
    </location>
</feature>
<evidence type="ECO:0000259" key="4">
    <source>
        <dbReference type="Pfam" id="PF02836"/>
    </source>
</evidence>
<evidence type="ECO:0000259" key="3">
    <source>
        <dbReference type="Pfam" id="PF00703"/>
    </source>
</evidence>
<feature type="domain" description="Glycosyl hydrolases family 2 sugar binding" evidence="5">
    <location>
        <begin position="62"/>
        <end position="170"/>
    </location>
</feature>
<evidence type="ECO:0000256" key="1">
    <source>
        <dbReference type="ARBA" id="ARBA00007401"/>
    </source>
</evidence>
<dbReference type="GO" id="GO:0016787">
    <property type="term" value="F:hydrolase activity"/>
    <property type="evidence" value="ECO:0007669"/>
    <property type="project" value="UniProtKB-KW"/>
</dbReference>
<proteinExistence type="inferred from homology"/>
<dbReference type="Gene3D" id="2.60.120.260">
    <property type="entry name" value="Galactose-binding domain-like"/>
    <property type="match status" value="1"/>
</dbReference>
<evidence type="ECO:0000259" key="5">
    <source>
        <dbReference type="Pfam" id="PF02837"/>
    </source>
</evidence>
<sequence>MNKPSLLALALALLLVMPAAAQVRDIALNDGWRFLADSADHASGLPAEAVPVCLPHTYNVMPGLEDYAGRAGYERTLHVAALPKGRQLRLRFEAVYHDATVYVNGLCVGRHLGKGYTPFTVDVTRAVRAGQDNRLVVEVDNRYADLNFPFRRHFDWANDGGIYRRVSLHESGPLSLRYAHFTPTLSLADSTGACHLSLRLWEPSVTTATFLVRLRSKHDGRVLYEGRHRLRRTLGGTFETDFGCGRVEPWHFDHPALYAFEVSVLDGRRLSDTTRGHIGFRQFGIRGNRFVLNGEPVRLPGVETMPGSNPDYGMAEPRDYVVGSARMLKDLNCTVTRFHWFQGDDMLNALDSLGILAQQELSWWQQPYKELSPAQRALAEETLAEMIEAHYNHPCIFAWAVSNEVKDNHRDVAALGAVIRRLDPSRLTETVGNSMYRYLERDPSLLLDIPTWNEYIGTWHGDRPRRREQLPALFDKIRPVLQGRPLFITEFGLCEPVFVGGDRRRTDDMLYHLTEWGKTDFVTGYIYFCLEDYRTQMGEEGRGKHRIRRHGVTDYRHVPKPSYYVLRDLMCPVEITKVQPATAVRDNQTLAAVWQAQAGDRAVVVGIRAKNGIPAYTLRGYTLRYTDTAGRTRVLALPVMPPGTTHDVTVPDMAEHLRFDLCRPDGGACLNY</sequence>
<dbReference type="SUPFAM" id="SSF49303">
    <property type="entry name" value="beta-Galactosidase/glucuronidase domain"/>
    <property type="match status" value="1"/>
</dbReference>
<dbReference type="InterPro" id="IPR017853">
    <property type="entry name" value="GH"/>
</dbReference>
<feature type="chain" id="PRO_5045887315" evidence="2">
    <location>
        <begin position="22"/>
        <end position="672"/>
    </location>
</feature>
<comment type="similarity">
    <text evidence="1">Belongs to the glycosyl hydrolase 2 family.</text>
</comment>
<gene>
    <name evidence="6" type="ORF">ACFFK8_10135</name>
</gene>
<evidence type="ECO:0000313" key="7">
    <source>
        <dbReference type="Proteomes" id="UP001589688"/>
    </source>
</evidence>
<dbReference type="SUPFAM" id="SSF49785">
    <property type="entry name" value="Galactose-binding domain-like"/>
    <property type="match status" value="1"/>
</dbReference>
<organism evidence="6 7">
    <name type="scientific">Hallella seregens ATCC 51272</name>
    <dbReference type="NCBI Taxonomy" id="1336250"/>
    <lineage>
        <taxon>Bacteria</taxon>
        <taxon>Pseudomonadati</taxon>
        <taxon>Bacteroidota</taxon>
        <taxon>Bacteroidia</taxon>
        <taxon>Bacteroidales</taxon>
        <taxon>Prevotellaceae</taxon>
        <taxon>Hallella</taxon>
    </lineage>
</organism>